<reference evidence="2" key="1">
    <citation type="submission" date="2022-11" db="UniProtKB">
        <authorList>
            <consortium name="WormBaseParasite"/>
        </authorList>
    </citation>
    <scope>IDENTIFICATION</scope>
</reference>
<evidence type="ECO:0000313" key="1">
    <source>
        <dbReference type="Proteomes" id="UP000887579"/>
    </source>
</evidence>
<sequence length="1054" mass="120315">IVNLPRRLPYDYTLQFLSIINQNPDRLGSKSHLLICDADDGLINSCAEKRYRIPIYDGIFPQSVSLRSSGNPIYVALEHELGPISTGRVYGDIELQFKLHASATHQAFYGLNVTHSVVVNNTGNGIQAQMIRDRTALWNVTVESNEGIGFYVKEGAADIWVNDTSLSHNWIDGMNVSYAGGSININGSRFIENRWRGFAFHQNMSLPFLPLRQEIIIKGRPSNNIFYPPTIFKGNVWGGIVIGNNCIPEMNNFYEPKVLINWVHFIQNHNHPSIDIFACRDPQPAPLTLDITGNIFERNTEVTIRMQPAVNVLGIINSNHFSYNNYSTLLIKNSHHPQLKNRFADITIAKNTFKFNKGPWIIHIGLNEDAPNQKLIFNQQNEVTGNEVYNPFPFLKPRSTPYAALVVSSSNVIIDKNCFRNPQADYEIGTELMEHAKIIDARNNNWGYTKPDNFMHRIFDQARYIGIYPDYQFNRYSLASINVDPYAAVCNQRFPQLTPVQQYYRQFRTESRPYEIGGAIYENHDLTAGTYTVVDDLHIVPGAKLTVAPGAKLEFMDGVGMLVQGELLRADYDESPLPVTFTSRTFQLPRLDRIRLVDDDGEDEVIEGRLELLVEGQWGTVCNRSWTAELAHLACNQLGLTMDPQYFENWRIFVDKGDLPMIVDNIRCEENEFDITQCRHDGLFHNVGAGCRETEVVGLRCAKPYWAGVRYSLLANPPTVTGQLTMHNWLIERAGMYDYRTSTFAPALQIDWNYHSFNNITVRNNYFDGIDIIYNDLTKKPTLRNIYVTENRRNGLKLRSVGITVEDVLIENNINAGVRFNPRISEAQQRDIVSWLDRREQPDLEANNVVIFPDNSVDKIQVFESQLNQRKFLVAKATPDCPRVLYEPCTYSLEISAVGHEYGLSAKIAVQIVNRANNESDEDAIFRDSQAGKHWSVKQNTVQFPIVSAGNKLTMKYTRSHGDPKLIVLILFLDAQEYLDRFIHVYESVIRHNQYGVSAVHYSNLTFQDGTVLNRHTNEKIWFQKVNFTDNSDAVVWIHSPQHEVLPDTPITEI</sequence>
<dbReference type="Proteomes" id="UP000887579">
    <property type="component" value="Unplaced"/>
</dbReference>
<organism evidence="1 2">
    <name type="scientific">Panagrolaimus sp. ES5</name>
    <dbReference type="NCBI Taxonomy" id="591445"/>
    <lineage>
        <taxon>Eukaryota</taxon>
        <taxon>Metazoa</taxon>
        <taxon>Ecdysozoa</taxon>
        <taxon>Nematoda</taxon>
        <taxon>Chromadorea</taxon>
        <taxon>Rhabditida</taxon>
        <taxon>Tylenchina</taxon>
        <taxon>Panagrolaimomorpha</taxon>
        <taxon>Panagrolaimoidea</taxon>
        <taxon>Panagrolaimidae</taxon>
        <taxon>Panagrolaimus</taxon>
    </lineage>
</organism>
<name>A0AC34FDN0_9BILA</name>
<accession>A0AC34FDN0</accession>
<protein>
    <submittedName>
        <fullName evidence="2">SRCR domain-containing protein</fullName>
    </submittedName>
</protein>
<evidence type="ECO:0000313" key="2">
    <source>
        <dbReference type="WBParaSite" id="ES5_v2.g15411.t1"/>
    </source>
</evidence>
<proteinExistence type="predicted"/>
<dbReference type="WBParaSite" id="ES5_v2.g15411.t1">
    <property type="protein sequence ID" value="ES5_v2.g15411.t1"/>
    <property type="gene ID" value="ES5_v2.g15411"/>
</dbReference>